<dbReference type="PANTHER" id="PTHR40448:SF1">
    <property type="entry name" value="TWO-COMPONENT SENSOR HISTIDINE KINASE"/>
    <property type="match status" value="1"/>
</dbReference>
<dbReference type="Proteomes" id="UP000019248">
    <property type="component" value="Unassembled WGS sequence"/>
</dbReference>
<accession>W7D7S9</accession>
<protein>
    <submittedName>
        <fullName evidence="5">Sensor histidine kinase, accessory gene regulator protein C</fullName>
    </submittedName>
</protein>
<keyword evidence="2" id="KW-0808">Transferase</keyword>
<dbReference type="GO" id="GO:0042802">
    <property type="term" value="F:identical protein binding"/>
    <property type="evidence" value="ECO:0007669"/>
    <property type="project" value="TreeGrafter"/>
</dbReference>
<evidence type="ECO:0000313" key="6">
    <source>
        <dbReference type="Proteomes" id="UP000019248"/>
    </source>
</evidence>
<evidence type="ECO:0000256" key="3">
    <source>
        <dbReference type="ARBA" id="ARBA00022777"/>
    </source>
</evidence>
<comment type="caution">
    <text evidence="5">The sequence shown here is derived from an EMBL/GenBank/DDBJ whole genome shotgun (WGS) entry which is preliminary data.</text>
</comment>
<evidence type="ECO:0000256" key="2">
    <source>
        <dbReference type="ARBA" id="ARBA00022679"/>
    </source>
</evidence>
<gene>
    <name evidence="5" type="ORF">PRIP_08350</name>
</gene>
<feature type="transmembrane region" description="Helical" evidence="4">
    <location>
        <begin position="28"/>
        <end position="50"/>
    </location>
</feature>
<reference evidence="5 6" key="1">
    <citation type="journal article" date="2014" name="Int. J. Syst. Evol. Microbiol.">
        <title>Listeria floridensis sp. nov., Listeria aquatica sp. nov., Listeria cornellensis sp. nov., Listeria riparia sp. nov. and Listeria grandensis sp. nov., from agricultural and natural environments.</title>
        <authorList>
            <person name="den Bakker H.C."/>
            <person name="Warchocki S."/>
            <person name="Wright E.M."/>
            <person name="Allred A.F."/>
            <person name="Ahlstrom C."/>
            <person name="Manuel C.S."/>
            <person name="Stasiewicz M.J."/>
            <person name="Burrell A."/>
            <person name="Roof S."/>
            <person name="Strawn L."/>
            <person name="Fortes E.D."/>
            <person name="Nightingale K.K."/>
            <person name="Kephart D."/>
            <person name="Wiedmann M."/>
        </authorList>
    </citation>
    <scope>NUCLEOTIDE SEQUENCE [LARGE SCALE GENOMIC DNA]</scope>
    <source>
        <strain evidence="5 6">FSL S10-1204</strain>
    </source>
</reference>
<keyword evidence="4" id="KW-0812">Transmembrane</keyword>
<keyword evidence="1" id="KW-0597">Phosphoprotein</keyword>
<dbReference type="PANTHER" id="PTHR40448">
    <property type="entry name" value="TWO-COMPONENT SENSOR HISTIDINE KINASE"/>
    <property type="match status" value="1"/>
</dbReference>
<evidence type="ECO:0000313" key="5">
    <source>
        <dbReference type="EMBL" id="EUJ45122.1"/>
    </source>
</evidence>
<proteinExistence type="predicted"/>
<dbReference type="EMBL" id="AODL01000008">
    <property type="protein sequence ID" value="EUJ45122.1"/>
    <property type="molecule type" value="Genomic_DNA"/>
</dbReference>
<evidence type="ECO:0000256" key="1">
    <source>
        <dbReference type="ARBA" id="ARBA00022553"/>
    </source>
</evidence>
<dbReference type="OrthoDB" id="1656061at2"/>
<name>W7D7S9_9LIST</name>
<sequence>MIVLLVLTIILFYIFIYAGSLYHFPKAITSIYTLIFATFILAIALTFIIITKISQKQLEIQKQQLELAQLEEYTTRMESLYASMNMFRHDYVNILASLHGYIEKADQELLEKYFNEVIVPLKNRNQIK</sequence>
<keyword evidence="6" id="KW-1185">Reference proteome</keyword>
<dbReference type="PATRIC" id="fig|1265816.5.peg.1648"/>
<dbReference type="InterPro" id="IPR016120">
    <property type="entry name" value="Sig_transdc_His_kin_SpoOB"/>
</dbReference>
<dbReference type="RefSeq" id="WP_052008807.1">
    <property type="nucleotide sequence ID" value="NZ_AODL01000008.1"/>
</dbReference>
<dbReference type="AlphaFoldDB" id="W7D7S9"/>
<keyword evidence="4" id="KW-1133">Transmembrane helix</keyword>
<organism evidence="5 6">
    <name type="scientific">Listeria riparia FSL S10-1204</name>
    <dbReference type="NCBI Taxonomy" id="1265816"/>
    <lineage>
        <taxon>Bacteria</taxon>
        <taxon>Bacillati</taxon>
        <taxon>Bacillota</taxon>
        <taxon>Bacilli</taxon>
        <taxon>Bacillales</taxon>
        <taxon>Listeriaceae</taxon>
        <taxon>Listeria</taxon>
    </lineage>
</organism>
<dbReference type="GO" id="GO:0000155">
    <property type="term" value="F:phosphorelay sensor kinase activity"/>
    <property type="evidence" value="ECO:0007669"/>
    <property type="project" value="InterPro"/>
</dbReference>
<keyword evidence="4" id="KW-0472">Membrane</keyword>
<dbReference type="SUPFAM" id="SSF55890">
    <property type="entry name" value="Sporulation response regulatory protein Spo0B"/>
    <property type="match status" value="1"/>
</dbReference>
<evidence type="ECO:0000256" key="4">
    <source>
        <dbReference type="SAM" id="Phobius"/>
    </source>
</evidence>
<keyword evidence="3 5" id="KW-0418">Kinase</keyword>